<dbReference type="InterPro" id="IPR016181">
    <property type="entry name" value="Acyl_CoA_acyltransferase"/>
</dbReference>
<proteinExistence type="predicted"/>
<keyword evidence="3" id="KW-0808">Transferase</keyword>
<dbReference type="Pfam" id="PF13302">
    <property type="entry name" value="Acetyltransf_3"/>
    <property type="match status" value="1"/>
</dbReference>
<evidence type="ECO:0000256" key="1">
    <source>
        <dbReference type="SAM" id="MobiDB-lite"/>
    </source>
</evidence>
<gene>
    <name evidence="3" type="ORF">ACFP3U_18495</name>
</gene>
<evidence type="ECO:0000313" key="3">
    <source>
        <dbReference type="EMBL" id="MFC5664965.1"/>
    </source>
</evidence>
<keyword evidence="3" id="KW-0012">Acyltransferase</keyword>
<dbReference type="EC" id="2.3.-.-" evidence="3"/>
<sequence>MPTEISFTKKPTLTDARVLLRPVRRSDALAAVAADPEADRLTGTHETFSLQALERWYGSRADHADRLDLAIVERTLGECVGEVVLSDLDVHNRSCSFRISLFDRRFFGQGLGTAASRLILAHAFETVGIHRIELEVFAFNPRARHVYEKLGFVHEGTRRDALRWDGKWIDAHTMAVLAHEWTAHRGHPSLGSKGPTASGTGTEPGPAHPKP</sequence>
<dbReference type="EMBL" id="JBHSOF010000022">
    <property type="protein sequence ID" value="MFC5664965.1"/>
    <property type="molecule type" value="Genomic_DNA"/>
</dbReference>
<evidence type="ECO:0000259" key="2">
    <source>
        <dbReference type="PROSITE" id="PS51186"/>
    </source>
</evidence>
<dbReference type="GO" id="GO:0016746">
    <property type="term" value="F:acyltransferase activity"/>
    <property type="evidence" value="ECO:0007669"/>
    <property type="project" value="UniProtKB-KW"/>
</dbReference>
<dbReference type="InterPro" id="IPR000182">
    <property type="entry name" value="GNAT_dom"/>
</dbReference>
<dbReference type="PANTHER" id="PTHR43415">
    <property type="entry name" value="SPERMIDINE N(1)-ACETYLTRANSFERASE"/>
    <property type="match status" value="1"/>
</dbReference>
<feature type="domain" description="N-acetyltransferase" evidence="2">
    <location>
        <begin position="18"/>
        <end position="175"/>
    </location>
</feature>
<accession>A0ABW0X369</accession>
<keyword evidence="4" id="KW-1185">Reference proteome</keyword>
<comment type="caution">
    <text evidence="3">The sequence shown here is derived from an EMBL/GenBank/DDBJ whole genome shotgun (WGS) entry which is preliminary data.</text>
</comment>
<evidence type="ECO:0000313" key="4">
    <source>
        <dbReference type="Proteomes" id="UP001595975"/>
    </source>
</evidence>
<name>A0ABW0X369_9ACTN</name>
<reference evidence="4" key="1">
    <citation type="journal article" date="2019" name="Int. J. Syst. Evol. Microbiol.">
        <title>The Global Catalogue of Microorganisms (GCM) 10K type strain sequencing project: providing services to taxonomists for standard genome sequencing and annotation.</title>
        <authorList>
            <consortium name="The Broad Institute Genomics Platform"/>
            <consortium name="The Broad Institute Genome Sequencing Center for Infectious Disease"/>
            <person name="Wu L."/>
            <person name="Ma J."/>
        </authorList>
    </citation>
    <scope>NUCLEOTIDE SEQUENCE [LARGE SCALE GENOMIC DNA]</scope>
    <source>
        <strain evidence="4">CGMCC 4.1437</strain>
    </source>
</reference>
<dbReference type="RefSeq" id="WP_380226656.1">
    <property type="nucleotide sequence ID" value="NZ_JBHSOF010000022.1"/>
</dbReference>
<organism evidence="3 4">
    <name type="scientific">Kitasatospora misakiensis</name>
    <dbReference type="NCBI Taxonomy" id="67330"/>
    <lineage>
        <taxon>Bacteria</taxon>
        <taxon>Bacillati</taxon>
        <taxon>Actinomycetota</taxon>
        <taxon>Actinomycetes</taxon>
        <taxon>Kitasatosporales</taxon>
        <taxon>Streptomycetaceae</taxon>
        <taxon>Kitasatospora</taxon>
    </lineage>
</organism>
<dbReference type="Proteomes" id="UP001595975">
    <property type="component" value="Unassembled WGS sequence"/>
</dbReference>
<dbReference type="PROSITE" id="PS51186">
    <property type="entry name" value="GNAT"/>
    <property type="match status" value="1"/>
</dbReference>
<protein>
    <submittedName>
        <fullName evidence="3">GNAT family N-acetyltransferase</fullName>
        <ecNumber evidence="3">2.3.-.-</ecNumber>
    </submittedName>
</protein>
<dbReference type="Gene3D" id="3.40.630.30">
    <property type="match status" value="1"/>
</dbReference>
<dbReference type="SUPFAM" id="SSF55729">
    <property type="entry name" value="Acyl-CoA N-acyltransferases (Nat)"/>
    <property type="match status" value="1"/>
</dbReference>
<dbReference type="PANTHER" id="PTHR43415:SF3">
    <property type="entry name" value="GNAT-FAMILY ACETYLTRANSFERASE"/>
    <property type="match status" value="1"/>
</dbReference>
<feature type="region of interest" description="Disordered" evidence="1">
    <location>
        <begin position="185"/>
        <end position="211"/>
    </location>
</feature>